<evidence type="ECO:0000313" key="3">
    <source>
        <dbReference type="EMBL" id="GFG52668.1"/>
    </source>
</evidence>
<keyword evidence="1" id="KW-0472">Membrane</keyword>
<proteinExistence type="predicted"/>
<evidence type="ECO:0000313" key="6">
    <source>
        <dbReference type="Proteomes" id="UP000465302"/>
    </source>
</evidence>
<comment type="caution">
    <text evidence="4">The sequence shown here is derived from an EMBL/GenBank/DDBJ whole genome shotgun (WGS) entry which is preliminary data.</text>
</comment>
<feature type="transmembrane region" description="Helical" evidence="1">
    <location>
        <begin position="195"/>
        <end position="216"/>
    </location>
</feature>
<feature type="transmembrane region" description="Helical" evidence="1">
    <location>
        <begin position="18"/>
        <end position="37"/>
    </location>
</feature>
<accession>A0A2A7NFQ2</accession>
<keyword evidence="1" id="KW-0812">Transmembrane</keyword>
<dbReference type="EMBL" id="BLKS01000001">
    <property type="protein sequence ID" value="GFG52668.1"/>
    <property type="molecule type" value="Genomic_DNA"/>
</dbReference>
<evidence type="ECO:0000259" key="2">
    <source>
        <dbReference type="Pfam" id="PF01970"/>
    </source>
</evidence>
<feature type="transmembrane region" description="Helical" evidence="1">
    <location>
        <begin position="140"/>
        <end position="157"/>
    </location>
</feature>
<feature type="transmembrane region" description="Helical" evidence="1">
    <location>
        <begin position="107"/>
        <end position="134"/>
    </location>
</feature>
<dbReference type="OrthoDB" id="9781349at2"/>
<gene>
    <name evidence="4" type="ORF">CQY20_01450</name>
    <name evidence="3" type="ORF">MAGR_41090</name>
</gene>
<protein>
    <submittedName>
        <fullName evidence="4">Transporter</fullName>
    </submittedName>
</protein>
<dbReference type="EMBL" id="PDCP01000002">
    <property type="protein sequence ID" value="PEG42690.1"/>
    <property type="molecule type" value="Genomic_DNA"/>
</dbReference>
<dbReference type="Pfam" id="PF01970">
    <property type="entry name" value="TctA"/>
    <property type="match status" value="1"/>
</dbReference>
<reference evidence="3" key="3">
    <citation type="submission" date="2020-02" db="EMBL/GenBank/DDBJ databases">
        <authorList>
            <person name="Matsumoto Y."/>
            <person name="Motooka D."/>
            <person name="Nakamura S."/>
        </authorList>
    </citation>
    <scope>NUCLEOTIDE SEQUENCE</scope>
    <source>
        <strain evidence="3">JCM 6377</strain>
    </source>
</reference>
<reference evidence="3 6" key="2">
    <citation type="journal article" date="2019" name="Emerg. Microbes Infect.">
        <title>Comprehensive subspecies identification of 175 nontuberculous mycobacteria species based on 7547 genomic profiles.</title>
        <authorList>
            <person name="Matsumoto Y."/>
            <person name="Kinjo T."/>
            <person name="Motooka D."/>
            <person name="Nabeya D."/>
            <person name="Jung N."/>
            <person name="Uechi K."/>
            <person name="Horii T."/>
            <person name="Iida T."/>
            <person name="Fujita J."/>
            <person name="Nakamura S."/>
        </authorList>
    </citation>
    <scope>NUCLEOTIDE SEQUENCE [LARGE SCALE GENOMIC DNA]</scope>
    <source>
        <strain evidence="3 6">JCM 6377</strain>
    </source>
</reference>
<keyword evidence="5" id="KW-1185">Reference proteome</keyword>
<feature type="transmembrane region" description="Helical" evidence="1">
    <location>
        <begin position="462"/>
        <end position="482"/>
    </location>
</feature>
<feature type="transmembrane region" description="Helical" evidence="1">
    <location>
        <begin position="351"/>
        <end position="372"/>
    </location>
</feature>
<feature type="transmembrane region" description="Helical" evidence="1">
    <location>
        <begin position="255"/>
        <end position="277"/>
    </location>
</feature>
<evidence type="ECO:0000313" key="4">
    <source>
        <dbReference type="EMBL" id="PEG42690.1"/>
    </source>
</evidence>
<evidence type="ECO:0000313" key="5">
    <source>
        <dbReference type="Proteomes" id="UP000220914"/>
    </source>
</evidence>
<reference evidence="4 5" key="1">
    <citation type="submission" date="2017-10" db="EMBL/GenBank/DDBJ databases">
        <title>The new phylogeny of genus Mycobacterium.</title>
        <authorList>
            <person name="Tortoli E."/>
            <person name="Trovato A."/>
            <person name="Cirillo D.M."/>
        </authorList>
    </citation>
    <scope>NUCLEOTIDE SEQUENCE [LARGE SCALE GENOMIC DNA]</scope>
    <source>
        <strain evidence="4 5">CCUG37673</strain>
    </source>
</reference>
<organism evidence="4 5">
    <name type="scientific">Mycolicibacterium agri</name>
    <name type="common">Mycobacterium agri</name>
    <dbReference type="NCBI Taxonomy" id="36811"/>
    <lineage>
        <taxon>Bacteria</taxon>
        <taxon>Bacillati</taxon>
        <taxon>Actinomycetota</taxon>
        <taxon>Actinomycetes</taxon>
        <taxon>Mycobacteriales</taxon>
        <taxon>Mycobacteriaceae</taxon>
        <taxon>Mycolicibacterium</taxon>
    </lineage>
</organism>
<feature type="transmembrane region" description="Helical" evidence="1">
    <location>
        <begin position="384"/>
        <end position="404"/>
    </location>
</feature>
<name>A0A2A7NFQ2_MYCAG</name>
<feature type="transmembrane region" description="Helical" evidence="1">
    <location>
        <begin position="43"/>
        <end position="67"/>
    </location>
</feature>
<dbReference type="PANTHER" id="PTHR35342:SF5">
    <property type="entry name" value="TRICARBOXYLIC TRANSPORT PROTEIN"/>
    <property type="match status" value="1"/>
</dbReference>
<feature type="transmembrane region" description="Helical" evidence="1">
    <location>
        <begin position="164"/>
        <end position="183"/>
    </location>
</feature>
<evidence type="ECO:0000256" key="1">
    <source>
        <dbReference type="SAM" id="Phobius"/>
    </source>
</evidence>
<dbReference type="RefSeq" id="WP_097937876.1">
    <property type="nucleotide sequence ID" value="NZ_BLKS01000001.1"/>
</dbReference>
<dbReference type="Proteomes" id="UP000465302">
    <property type="component" value="Unassembled WGS sequence"/>
</dbReference>
<dbReference type="PANTHER" id="PTHR35342">
    <property type="entry name" value="TRICARBOXYLIC TRANSPORT PROTEIN"/>
    <property type="match status" value="1"/>
</dbReference>
<feature type="domain" description="DUF112" evidence="2">
    <location>
        <begin position="18"/>
        <end position="436"/>
    </location>
</feature>
<dbReference type="Proteomes" id="UP000220914">
    <property type="component" value="Unassembled WGS sequence"/>
</dbReference>
<keyword evidence="1" id="KW-1133">Transmembrane helix</keyword>
<dbReference type="InterPro" id="IPR002823">
    <property type="entry name" value="DUF112_TM"/>
</dbReference>
<feature type="transmembrane region" description="Helical" evidence="1">
    <location>
        <begin position="312"/>
        <end position="339"/>
    </location>
</feature>
<feature type="transmembrane region" description="Helical" evidence="1">
    <location>
        <begin position="411"/>
        <end position="429"/>
    </location>
</feature>
<dbReference type="AlphaFoldDB" id="A0A2A7NFQ2"/>
<sequence>MWDNVLTGFQTALTPHNLLFCLLGVLLGTIIGLLPGLGSATGVALLMPLTLGLEPVTALIMLAGLYYGTQYGGTISSILVSTPGEASTVVTTFDGYQMARRGRAGQALAIAAIGSFIAGTITIVLLMTAAPVFARFAVKFGPPEMVALVMLGLAGVVGFAQGSAVFKGLAMGLLGIAISTVGLDPQSGVPRFTFGSIELVGGIDFVAVVIGLFALSEVMRQARLERQDPIRARLRDLLLTKEDLRRSAGPITRGTFVGFFLGILPGSGATIASFVSYDLEKRISKRKEQFGKGAIEGVAGPESSNNAAVNGAFVPTLALGIPGSGTTAVLLGAFLLFGIQPGPLLMEKEAPLVWGLLASFYIGNVLLLILNLPMAPMFASILRLRYSLLYPIIIVASVLGAYAIEQRMWGAWLAVAAAVPGFFMAKYGYPPAPLILGLILGPMLEANLNRTSSMGSGDWTIFLHRPIALIVFAIAAAILILPSVAGRKTGVRTGVLVE</sequence>